<dbReference type="Proteomes" id="UP000805193">
    <property type="component" value="Unassembled WGS sequence"/>
</dbReference>
<organism evidence="1 2">
    <name type="scientific">Ixodes persulcatus</name>
    <name type="common">Taiga tick</name>
    <dbReference type="NCBI Taxonomy" id="34615"/>
    <lineage>
        <taxon>Eukaryota</taxon>
        <taxon>Metazoa</taxon>
        <taxon>Ecdysozoa</taxon>
        <taxon>Arthropoda</taxon>
        <taxon>Chelicerata</taxon>
        <taxon>Arachnida</taxon>
        <taxon>Acari</taxon>
        <taxon>Parasitiformes</taxon>
        <taxon>Ixodida</taxon>
        <taxon>Ixodoidea</taxon>
        <taxon>Ixodidae</taxon>
        <taxon>Ixodinae</taxon>
        <taxon>Ixodes</taxon>
    </lineage>
</organism>
<reference evidence="1 2" key="1">
    <citation type="journal article" date="2020" name="Cell">
        <title>Large-Scale Comparative Analyses of Tick Genomes Elucidate Their Genetic Diversity and Vector Capacities.</title>
        <authorList>
            <consortium name="Tick Genome and Microbiome Consortium (TIGMIC)"/>
            <person name="Jia N."/>
            <person name="Wang J."/>
            <person name="Shi W."/>
            <person name="Du L."/>
            <person name="Sun Y."/>
            <person name="Zhan W."/>
            <person name="Jiang J.F."/>
            <person name="Wang Q."/>
            <person name="Zhang B."/>
            <person name="Ji P."/>
            <person name="Bell-Sakyi L."/>
            <person name="Cui X.M."/>
            <person name="Yuan T.T."/>
            <person name="Jiang B.G."/>
            <person name="Yang W.F."/>
            <person name="Lam T.T."/>
            <person name="Chang Q.C."/>
            <person name="Ding S.J."/>
            <person name="Wang X.J."/>
            <person name="Zhu J.G."/>
            <person name="Ruan X.D."/>
            <person name="Zhao L."/>
            <person name="Wei J.T."/>
            <person name="Ye R.Z."/>
            <person name="Que T.C."/>
            <person name="Du C.H."/>
            <person name="Zhou Y.H."/>
            <person name="Cheng J.X."/>
            <person name="Dai P.F."/>
            <person name="Guo W.B."/>
            <person name="Han X.H."/>
            <person name="Huang E.J."/>
            <person name="Li L.F."/>
            <person name="Wei W."/>
            <person name="Gao Y.C."/>
            <person name="Liu J.Z."/>
            <person name="Shao H.Z."/>
            <person name="Wang X."/>
            <person name="Wang C.C."/>
            <person name="Yang T.C."/>
            <person name="Huo Q.B."/>
            <person name="Li W."/>
            <person name="Chen H.Y."/>
            <person name="Chen S.E."/>
            <person name="Zhou L.G."/>
            <person name="Ni X.B."/>
            <person name="Tian J.H."/>
            <person name="Sheng Y."/>
            <person name="Liu T."/>
            <person name="Pan Y.S."/>
            <person name="Xia L.Y."/>
            <person name="Li J."/>
            <person name="Zhao F."/>
            <person name="Cao W.C."/>
        </authorList>
    </citation>
    <scope>NUCLEOTIDE SEQUENCE [LARGE SCALE GENOMIC DNA]</scope>
    <source>
        <strain evidence="1">Iper-2018</strain>
    </source>
</reference>
<protein>
    <submittedName>
        <fullName evidence="1">Uncharacterized protein</fullName>
    </submittedName>
</protein>
<gene>
    <name evidence="1" type="ORF">HPB47_003612</name>
</gene>
<name>A0AC60PJK1_IXOPE</name>
<comment type="caution">
    <text evidence="1">The sequence shown here is derived from an EMBL/GenBank/DDBJ whole genome shotgun (WGS) entry which is preliminary data.</text>
</comment>
<evidence type="ECO:0000313" key="1">
    <source>
        <dbReference type="EMBL" id="KAG0420200.1"/>
    </source>
</evidence>
<sequence>MEVELRFQSTMVTMLEKLEEVKRAFCGDDPTTFLNIEDHLRSRLARSSLIPTEHHHAVHHDLKSSKSCA</sequence>
<evidence type="ECO:0000313" key="2">
    <source>
        <dbReference type="Proteomes" id="UP000805193"/>
    </source>
</evidence>
<proteinExistence type="predicted"/>
<accession>A0AC60PJK1</accession>
<keyword evidence="2" id="KW-1185">Reference proteome</keyword>
<dbReference type="EMBL" id="JABSTQ010010531">
    <property type="protein sequence ID" value="KAG0420200.1"/>
    <property type="molecule type" value="Genomic_DNA"/>
</dbReference>